<dbReference type="AlphaFoldDB" id="A0A1F5DNR5"/>
<comment type="caution">
    <text evidence="1">The sequence shown here is derived from an EMBL/GenBank/DDBJ whole genome shotgun (WGS) entry which is preliminary data.</text>
</comment>
<gene>
    <name evidence="1" type="ORF">A3E73_02810</name>
</gene>
<proteinExistence type="predicted"/>
<protein>
    <recommendedName>
        <fullName evidence="3">NYN domain-containing protein</fullName>
    </recommendedName>
</protein>
<dbReference type="Proteomes" id="UP000176791">
    <property type="component" value="Unassembled WGS sequence"/>
</dbReference>
<name>A0A1F5DNR5_9BACT</name>
<evidence type="ECO:0000313" key="1">
    <source>
        <dbReference type="EMBL" id="OGD56765.1"/>
    </source>
</evidence>
<accession>A0A1F5DNR5</accession>
<evidence type="ECO:0008006" key="3">
    <source>
        <dbReference type="Google" id="ProtNLM"/>
    </source>
</evidence>
<dbReference type="EMBL" id="MEZN01000009">
    <property type="protein sequence ID" value="OGD56765.1"/>
    <property type="molecule type" value="Genomic_DNA"/>
</dbReference>
<dbReference type="STRING" id="1797460.A3E73_02810"/>
<evidence type="ECO:0000313" key="2">
    <source>
        <dbReference type="Proteomes" id="UP000176791"/>
    </source>
</evidence>
<sequence length="133" mass="15551">MKKMKKTTNLYIDGTNLFAGQNDLFGPRQYLDRVFFYASFMNAKQRGNRAVAEALFYRQVKETDNLFFYKGHRSPASGKEKGVDVHFSPEMVYKTDKSFVLNFANKFKKLVNLPKRLKIVSIKKPRMINIRGR</sequence>
<organism evidence="1 2">
    <name type="scientific">Candidatus Beckwithbacteria bacterium RIFCSPHIGHO2_12_FULL_47_17</name>
    <dbReference type="NCBI Taxonomy" id="1797460"/>
    <lineage>
        <taxon>Bacteria</taxon>
        <taxon>Candidatus Beckwithiibacteriota</taxon>
    </lineage>
</organism>
<reference evidence="1 2" key="1">
    <citation type="journal article" date="2016" name="Nat. Commun.">
        <title>Thousands of microbial genomes shed light on interconnected biogeochemical processes in an aquifer system.</title>
        <authorList>
            <person name="Anantharaman K."/>
            <person name="Brown C.T."/>
            <person name="Hug L.A."/>
            <person name="Sharon I."/>
            <person name="Castelle C.J."/>
            <person name="Probst A.J."/>
            <person name="Thomas B.C."/>
            <person name="Singh A."/>
            <person name="Wilkins M.J."/>
            <person name="Karaoz U."/>
            <person name="Brodie E.L."/>
            <person name="Williams K.H."/>
            <person name="Hubbard S.S."/>
            <person name="Banfield J.F."/>
        </authorList>
    </citation>
    <scope>NUCLEOTIDE SEQUENCE [LARGE SCALE GENOMIC DNA]</scope>
</reference>